<reference evidence="1 2" key="1">
    <citation type="submission" date="2019-07" db="EMBL/GenBank/DDBJ databases">
        <title>Genomics analysis of Aphanomyces spp. identifies a new class of oomycete effector associated with host adaptation.</title>
        <authorList>
            <person name="Gaulin E."/>
        </authorList>
    </citation>
    <scope>NUCLEOTIDE SEQUENCE [LARGE SCALE GENOMIC DNA]</scope>
    <source>
        <strain evidence="1 2">ATCC 201684</strain>
    </source>
</reference>
<proteinExistence type="predicted"/>
<dbReference type="EMBL" id="VJMJ01000200">
    <property type="protein sequence ID" value="KAF0727202.1"/>
    <property type="molecule type" value="Genomic_DNA"/>
</dbReference>
<dbReference type="Proteomes" id="UP000481153">
    <property type="component" value="Unassembled WGS sequence"/>
</dbReference>
<name>A0A6G0WIZ7_9STRA</name>
<gene>
    <name evidence="1" type="ORF">Ae201684_014731</name>
</gene>
<organism evidence="1 2">
    <name type="scientific">Aphanomyces euteiches</name>
    <dbReference type="NCBI Taxonomy" id="100861"/>
    <lineage>
        <taxon>Eukaryota</taxon>
        <taxon>Sar</taxon>
        <taxon>Stramenopiles</taxon>
        <taxon>Oomycota</taxon>
        <taxon>Saprolegniomycetes</taxon>
        <taxon>Saprolegniales</taxon>
        <taxon>Verrucalvaceae</taxon>
        <taxon>Aphanomyces</taxon>
    </lineage>
</organism>
<sequence length="88" mass="9836">MVPTNRQPRGTRAELDGVSTRESVQLASICAWLDVDAGIGSVTTPTKREHTRFGRTHNARTQADTFMNSLMRFVDNRRVEGLCTSLSR</sequence>
<keyword evidence="2" id="KW-1185">Reference proteome</keyword>
<protein>
    <submittedName>
        <fullName evidence="1">Uncharacterized protein</fullName>
    </submittedName>
</protein>
<comment type="caution">
    <text evidence="1">The sequence shown here is derived from an EMBL/GenBank/DDBJ whole genome shotgun (WGS) entry which is preliminary data.</text>
</comment>
<evidence type="ECO:0000313" key="2">
    <source>
        <dbReference type="Proteomes" id="UP000481153"/>
    </source>
</evidence>
<evidence type="ECO:0000313" key="1">
    <source>
        <dbReference type="EMBL" id="KAF0727202.1"/>
    </source>
</evidence>
<accession>A0A6G0WIZ7</accession>
<dbReference type="AlphaFoldDB" id="A0A6G0WIZ7"/>